<dbReference type="AlphaFoldDB" id="A0A6P7SFT7"/>
<organism evidence="1 2">
    <name type="scientific">Octopus sinensis</name>
    <name type="common">East Asian common octopus</name>
    <dbReference type="NCBI Taxonomy" id="2607531"/>
    <lineage>
        <taxon>Eukaryota</taxon>
        <taxon>Metazoa</taxon>
        <taxon>Spiralia</taxon>
        <taxon>Lophotrochozoa</taxon>
        <taxon>Mollusca</taxon>
        <taxon>Cephalopoda</taxon>
        <taxon>Coleoidea</taxon>
        <taxon>Octopodiformes</taxon>
        <taxon>Octopoda</taxon>
        <taxon>Incirrata</taxon>
        <taxon>Octopodidae</taxon>
        <taxon>Octopus</taxon>
    </lineage>
</organism>
<sequence length="115" mass="12882">MDKIWHHGIIKYLQEKGLAPKDIHADVVATLGADAPALSIVKKWAGRESIKDDPRSRCPATATTQENIDHVQHMVMDDRRLNIDHIANAVGSSHKQVENILHDELMSKISTTFHT</sequence>
<dbReference type="Proteomes" id="UP000515154">
    <property type="component" value="Linkage group LG5"/>
</dbReference>
<dbReference type="PANTHER" id="PTHR46060:SF1">
    <property type="entry name" value="MARINER MOS1 TRANSPOSASE-LIKE PROTEIN"/>
    <property type="match status" value="1"/>
</dbReference>
<protein>
    <submittedName>
        <fullName evidence="2">Uncharacterized protein LOC115212122</fullName>
    </submittedName>
</protein>
<keyword evidence="1" id="KW-1185">Reference proteome</keyword>
<dbReference type="PANTHER" id="PTHR46060">
    <property type="entry name" value="MARINER MOS1 TRANSPOSASE-LIKE PROTEIN"/>
    <property type="match status" value="1"/>
</dbReference>
<dbReference type="InterPro" id="IPR052709">
    <property type="entry name" value="Transposase-MT_Hybrid"/>
</dbReference>
<dbReference type="RefSeq" id="XP_029636823.1">
    <property type="nucleotide sequence ID" value="XM_029780963.1"/>
</dbReference>
<gene>
    <name evidence="2" type="primary">LOC115212122</name>
</gene>
<evidence type="ECO:0000313" key="1">
    <source>
        <dbReference type="Proteomes" id="UP000515154"/>
    </source>
</evidence>
<name>A0A6P7SFT7_9MOLL</name>
<reference evidence="2" key="1">
    <citation type="submission" date="2025-08" db="UniProtKB">
        <authorList>
            <consortium name="RefSeq"/>
        </authorList>
    </citation>
    <scope>IDENTIFICATION</scope>
</reference>
<evidence type="ECO:0000313" key="2">
    <source>
        <dbReference type="RefSeq" id="XP_029636823.1"/>
    </source>
</evidence>
<dbReference type="KEGG" id="osn:115212122"/>
<accession>A0A6P7SFT7</accession>
<proteinExistence type="predicted"/>